<sequence>MQDEGDSGKNVILSFFEDATLEELMATPGCSKKKSELIVSQRPFNTWTNMVSTSPDHSICGPTW</sequence>
<accession>A0A9D4C800</accession>
<dbReference type="EMBL" id="JAIWYP010000013">
    <property type="protein sequence ID" value="KAH3718708.1"/>
    <property type="molecule type" value="Genomic_DNA"/>
</dbReference>
<name>A0A9D4C800_DREPO</name>
<gene>
    <name evidence="1" type="ORF">DPMN_061514</name>
</gene>
<evidence type="ECO:0000313" key="1">
    <source>
        <dbReference type="EMBL" id="KAH3718708.1"/>
    </source>
</evidence>
<reference evidence="1" key="1">
    <citation type="journal article" date="2019" name="bioRxiv">
        <title>The Genome of the Zebra Mussel, Dreissena polymorpha: A Resource for Invasive Species Research.</title>
        <authorList>
            <person name="McCartney M.A."/>
            <person name="Auch B."/>
            <person name="Kono T."/>
            <person name="Mallez S."/>
            <person name="Zhang Y."/>
            <person name="Obille A."/>
            <person name="Becker A."/>
            <person name="Abrahante J.E."/>
            <person name="Garbe J."/>
            <person name="Badalamenti J.P."/>
            <person name="Herman A."/>
            <person name="Mangelson H."/>
            <person name="Liachko I."/>
            <person name="Sullivan S."/>
            <person name="Sone E.D."/>
            <person name="Koren S."/>
            <person name="Silverstein K.A.T."/>
            <person name="Beckman K.B."/>
            <person name="Gohl D.M."/>
        </authorList>
    </citation>
    <scope>NUCLEOTIDE SEQUENCE</scope>
    <source>
        <strain evidence="1">Duluth1</strain>
        <tissue evidence="1">Whole animal</tissue>
    </source>
</reference>
<reference evidence="1" key="2">
    <citation type="submission" date="2020-11" db="EMBL/GenBank/DDBJ databases">
        <authorList>
            <person name="McCartney M.A."/>
            <person name="Auch B."/>
            <person name="Kono T."/>
            <person name="Mallez S."/>
            <person name="Becker A."/>
            <person name="Gohl D.M."/>
            <person name="Silverstein K.A.T."/>
            <person name="Koren S."/>
            <person name="Bechman K.B."/>
            <person name="Herman A."/>
            <person name="Abrahante J.E."/>
            <person name="Garbe J."/>
        </authorList>
    </citation>
    <scope>NUCLEOTIDE SEQUENCE</scope>
    <source>
        <strain evidence="1">Duluth1</strain>
        <tissue evidence="1">Whole animal</tissue>
    </source>
</reference>
<comment type="caution">
    <text evidence="1">The sequence shown here is derived from an EMBL/GenBank/DDBJ whole genome shotgun (WGS) entry which is preliminary data.</text>
</comment>
<protein>
    <submittedName>
        <fullName evidence="1">Uncharacterized protein</fullName>
    </submittedName>
</protein>
<evidence type="ECO:0000313" key="2">
    <source>
        <dbReference type="Proteomes" id="UP000828390"/>
    </source>
</evidence>
<dbReference type="AlphaFoldDB" id="A0A9D4C800"/>
<keyword evidence="2" id="KW-1185">Reference proteome</keyword>
<dbReference type="Proteomes" id="UP000828390">
    <property type="component" value="Unassembled WGS sequence"/>
</dbReference>
<proteinExistence type="predicted"/>
<organism evidence="1 2">
    <name type="scientific">Dreissena polymorpha</name>
    <name type="common">Zebra mussel</name>
    <name type="synonym">Mytilus polymorpha</name>
    <dbReference type="NCBI Taxonomy" id="45954"/>
    <lineage>
        <taxon>Eukaryota</taxon>
        <taxon>Metazoa</taxon>
        <taxon>Spiralia</taxon>
        <taxon>Lophotrochozoa</taxon>
        <taxon>Mollusca</taxon>
        <taxon>Bivalvia</taxon>
        <taxon>Autobranchia</taxon>
        <taxon>Heteroconchia</taxon>
        <taxon>Euheterodonta</taxon>
        <taxon>Imparidentia</taxon>
        <taxon>Neoheterodontei</taxon>
        <taxon>Myida</taxon>
        <taxon>Dreissenoidea</taxon>
        <taxon>Dreissenidae</taxon>
        <taxon>Dreissena</taxon>
    </lineage>
</organism>